<feature type="domain" description="Extracellular matrix-binding protein ebh GA module" evidence="2">
    <location>
        <begin position="2"/>
        <end position="54"/>
    </location>
</feature>
<comment type="caution">
    <text evidence="3">The sequence shown here is derived from an EMBL/GenBank/DDBJ whole genome shotgun (WGS) entry which is preliminary data.</text>
</comment>
<feature type="coiled-coil region" evidence="1">
    <location>
        <begin position="65"/>
        <end position="142"/>
    </location>
</feature>
<dbReference type="SUPFAM" id="SSF46997">
    <property type="entry name" value="Bacterial immunoglobulin/albumin-binding domains"/>
    <property type="match status" value="2"/>
</dbReference>
<feature type="non-terminal residue" evidence="3">
    <location>
        <position position="1"/>
    </location>
</feature>
<keyword evidence="1" id="KW-0175">Coiled coil</keyword>
<sequence>KEKDTEALTNAKTKALADLAKFDNLSKDEKDSFKAEINKANSIDEVQTVSAKAQLKNVTKTAEAKDTALEELDKLANLTDEQKNNLKAKIYSANSVAEVNTALDQAIAKNTANKEAKEKKELANAKTKAKAEIDKLDDVSKEDKDNLKAVIDKINSIEEFNKFFNKVKEKAKEDIDKFDNLSKEEKDNLKSEIVKAKNAKEFNDTLAKAKAKNTANKAKEELKLIIEKKFQDPQQKAAVLKDLEKLKTLKEVEQLKADIEGSVIIGEHNDKKLAEVKAKALAEIDKLDDVS</sequence>
<name>A0ABR5TKE6_9BACL</name>
<feature type="domain" description="Extracellular matrix-binding protein ebh GA module" evidence="2">
    <location>
        <begin position="150"/>
        <end position="210"/>
    </location>
</feature>
<dbReference type="InterPro" id="IPR002988">
    <property type="entry name" value="GA_module"/>
</dbReference>
<feature type="coiled-coil region" evidence="1">
    <location>
        <begin position="168"/>
        <end position="228"/>
    </location>
</feature>
<feature type="non-terminal residue" evidence="3">
    <location>
        <position position="291"/>
    </location>
</feature>
<feature type="domain" description="Extracellular matrix-binding protein ebh GA module" evidence="2">
    <location>
        <begin position="58"/>
        <end position="107"/>
    </location>
</feature>
<organism evidence="3 4">
    <name type="scientific">Gemelliphila asaccharolytica</name>
    <dbReference type="NCBI Taxonomy" id="502393"/>
    <lineage>
        <taxon>Bacteria</taxon>
        <taxon>Bacillati</taxon>
        <taxon>Bacillota</taxon>
        <taxon>Bacilli</taxon>
        <taxon>Bacillales</taxon>
        <taxon>Gemellaceae</taxon>
        <taxon>Gemelliphila</taxon>
    </lineage>
</organism>
<dbReference type="InterPro" id="IPR020840">
    <property type="entry name" value="Extracell_matrix-bd_GA"/>
</dbReference>
<protein>
    <submittedName>
        <fullName evidence="3">ATP synthase F1, delta subunit</fullName>
    </submittedName>
</protein>
<evidence type="ECO:0000256" key="1">
    <source>
        <dbReference type="SAM" id="Coils"/>
    </source>
</evidence>
<gene>
    <name evidence="3" type="ORF">HMPREF1871_01191</name>
</gene>
<evidence type="ECO:0000313" key="3">
    <source>
        <dbReference type="EMBL" id="KXB55261.1"/>
    </source>
</evidence>
<dbReference type="Proteomes" id="UP000070467">
    <property type="component" value="Unassembled WGS sequence"/>
</dbReference>
<dbReference type="EMBL" id="LSDB01000072">
    <property type="protein sequence ID" value="KXB55261.1"/>
    <property type="molecule type" value="Genomic_DNA"/>
</dbReference>
<evidence type="ECO:0000259" key="2">
    <source>
        <dbReference type="SMART" id="SM00844"/>
    </source>
</evidence>
<dbReference type="Gene3D" id="1.20.5.420">
    <property type="entry name" value="Immunoglobulin FC, subunit C"/>
    <property type="match status" value="4"/>
</dbReference>
<dbReference type="Pfam" id="PF01468">
    <property type="entry name" value="GA"/>
    <property type="match status" value="4"/>
</dbReference>
<reference evidence="3 4" key="1">
    <citation type="submission" date="2016-01" db="EMBL/GenBank/DDBJ databases">
        <authorList>
            <person name="Mitreva M."/>
            <person name="Pepin K.H."/>
            <person name="Mihindukulasuriya K.A."/>
            <person name="Fulton R."/>
            <person name="Fronick C."/>
            <person name="O'Laughlin M."/>
            <person name="Miner T."/>
            <person name="Herter B."/>
            <person name="Rosa B.A."/>
            <person name="Cordes M."/>
            <person name="Tomlinson C."/>
            <person name="Wollam A."/>
            <person name="Palsikar V.B."/>
            <person name="Mardis E.R."/>
            <person name="Wilson R.K."/>
        </authorList>
    </citation>
    <scope>NUCLEOTIDE SEQUENCE [LARGE SCALE GENOMIC DNA]</scope>
    <source>
        <strain evidence="3 4">KA00071</strain>
    </source>
</reference>
<dbReference type="RefSeq" id="WP_198145790.1">
    <property type="nucleotide sequence ID" value="NZ_KQ959910.1"/>
</dbReference>
<proteinExistence type="predicted"/>
<dbReference type="SMART" id="SM00844">
    <property type="entry name" value="GA"/>
    <property type="match status" value="3"/>
</dbReference>
<keyword evidence="4" id="KW-1185">Reference proteome</keyword>
<evidence type="ECO:0000313" key="4">
    <source>
        <dbReference type="Proteomes" id="UP000070467"/>
    </source>
</evidence>
<dbReference type="InterPro" id="IPR009063">
    <property type="entry name" value="Ig/albumin-bd_sf"/>
</dbReference>
<accession>A0ABR5TKE6</accession>